<dbReference type="PANTHER" id="PTHR48034">
    <property type="entry name" value="TRANSFORMER-2 SEX-DETERMINING PROTEIN-RELATED"/>
    <property type="match status" value="1"/>
</dbReference>
<evidence type="ECO:0000256" key="2">
    <source>
        <dbReference type="SAM" id="MobiDB-lite"/>
    </source>
</evidence>
<dbReference type="CDD" id="cd12417">
    <property type="entry name" value="RRM_SAFB_like"/>
    <property type="match status" value="1"/>
</dbReference>
<feature type="domain" description="RRM" evidence="3">
    <location>
        <begin position="157"/>
        <end position="235"/>
    </location>
</feature>
<dbReference type="PROSITE" id="PS50102">
    <property type="entry name" value="RRM"/>
    <property type="match status" value="1"/>
</dbReference>
<dbReference type="EMBL" id="KE343612">
    <property type="protein sequence ID" value="EXB37321.1"/>
    <property type="molecule type" value="Genomic_DNA"/>
</dbReference>
<dbReference type="SMART" id="SM00360">
    <property type="entry name" value="RRM"/>
    <property type="match status" value="1"/>
</dbReference>
<dbReference type="InterPro" id="IPR003954">
    <property type="entry name" value="RRM_euk-type"/>
</dbReference>
<dbReference type="InterPro" id="IPR050441">
    <property type="entry name" value="RBM"/>
</dbReference>
<gene>
    <name evidence="4" type="ORF">L484_024247</name>
</gene>
<feature type="region of interest" description="Disordered" evidence="2">
    <location>
        <begin position="232"/>
        <end position="314"/>
    </location>
</feature>
<dbReference type="SUPFAM" id="SSF54928">
    <property type="entry name" value="RNA-binding domain, RBD"/>
    <property type="match status" value="1"/>
</dbReference>
<name>W9R357_9ROSA</name>
<evidence type="ECO:0000259" key="3">
    <source>
        <dbReference type="PROSITE" id="PS50102"/>
    </source>
</evidence>
<dbReference type="AlphaFoldDB" id="W9R357"/>
<dbReference type="SMART" id="SM00361">
    <property type="entry name" value="RRM_1"/>
    <property type="match status" value="1"/>
</dbReference>
<evidence type="ECO:0000313" key="4">
    <source>
        <dbReference type="EMBL" id="EXB37321.1"/>
    </source>
</evidence>
<dbReference type="eggNOG" id="KOG4661">
    <property type="taxonomic scope" value="Eukaryota"/>
</dbReference>
<dbReference type="Proteomes" id="UP000030645">
    <property type="component" value="Unassembled WGS sequence"/>
</dbReference>
<dbReference type="GO" id="GO:0003723">
    <property type="term" value="F:RNA binding"/>
    <property type="evidence" value="ECO:0007669"/>
    <property type="project" value="UniProtKB-UniRule"/>
</dbReference>
<feature type="region of interest" description="Disordered" evidence="2">
    <location>
        <begin position="119"/>
        <end position="161"/>
    </location>
</feature>
<feature type="compositionally biased region" description="Basic and acidic residues" evidence="2">
    <location>
        <begin position="267"/>
        <end position="277"/>
    </location>
</feature>
<sequence length="314" mass="35359">MPPTSSKSSYAPPIIAARDLMSTKDTGTHTTVKRVVVALPRAVGGIMRLKKGDLSVTWDLAMRFKGRAGKSFMSSWRIATKRESIASVEVLPTLFLFVRISLISFDSFLATKLSFENFSSESGSLSPRRGRPLRSLSRSRRSLSRSRDSDGADNPGNNLYVTGLSTRVTTSDLEKFFGKEGKVVACHLVTDPHTKESRGFGFVTMETVEDADRCIKQLNRSVLEGRLVTVEKAKRKRGRTPTPGRYQGLRDRQGNGRRHSRSYSPRRQQDKDSCSRDRRGRSRSPPDRKMDDYSDSYRRRREHLVSDGGNGHRK</sequence>
<keyword evidence="1" id="KW-0694">RNA-binding</keyword>
<proteinExistence type="predicted"/>
<dbReference type="STRING" id="981085.W9R357"/>
<dbReference type="InterPro" id="IPR000504">
    <property type="entry name" value="RRM_dom"/>
</dbReference>
<evidence type="ECO:0000313" key="5">
    <source>
        <dbReference type="Proteomes" id="UP000030645"/>
    </source>
</evidence>
<evidence type="ECO:0000256" key="1">
    <source>
        <dbReference type="PROSITE-ProRule" id="PRU00176"/>
    </source>
</evidence>
<keyword evidence="5" id="KW-1185">Reference proteome</keyword>
<dbReference type="InterPro" id="IPR012677">
    <property type="entry name" value="Nucleotide-bd_a/b_plait_sf"/>
</dbReference>
<dbReference type="Pfam" id="PF00076">
    <property type="entry name" value="RRM_1"/>
    <property type="match status" value="1"/>
</dbReference>
<protein>
    <submittedName>
        <fullName evidence="4">Uncharacterized RNA-binding protein</fullName>
    </submittedName>
</protein>
<reference evidence="5" key="1">
    <citation type="submission" date="2013-01" db="EMBL/GenBank/DDBJ databases">
        <title>Draft Genome Sequence of a Mulberry Tree, Morus notabilis C.K. Schneid.</title>
        <authorList>
            <person name="He N."/>
            <person name="Zhao S."/>
        </authorList>
    </citation>
    <scope>NUCLEOTIDE SEQUENCE</scope>
</reference>
<dbReference type="Gene3D" id="3.30.70.330">
    <property type="match status" value="1"/>
</dbReference>
<feature type="compositionally biased region" description="Basic and acidic residues" evidence="2">
    <location>
        <begin position="284"/>
        <end position="297"/>
    </location>
</feature>
<dbReference type="InterPro" id="IPR035979">
    <property type="entry name" value="RBD_domain_sf"/>
</dbReference>
<feature type="compositionally biased region" description="Basic residues" evidence="2">
    <location>
        <begin position="128"/>
        <end position="144"/>
    </location>
</feature>
<organism evidence="4 5">
    <name type="scientific">Morus notabilis</name>
    <dbReference type="NCBI Taxonomy" id="981085"/>
    <lineage>
        <taxon>Eukaryota</taxon>
        <taxon>Viridiplantae</taxon>
        <taxon>Streptophyta</taxon>
        <taxon>Embryophyta</taxon>
        <taxon>Tracheophyta</taxon>
        <taxon>Spermatophyta</taxon>
        <taxon>Magnoliopsida</taxon>
        <taxon>eudicotyledons</taxon>
        <taxon>Gunneridae</taxon>
        <taxon>Pentapetalae</taxon>
        <taxon>rosids</taxon>
        <taxon>fabids</taxon>
        <taxon>Rosales</taxon>
        <taxon>Moraceae</taxon>
        <taxon>Moreae</taxon>
        <taxon>Morus</taxon>
    </lineage>
</organism>
<accession>W9R357</accession>